<dbReference type="PANTHER" id="PTHR43747">
    <property type="entry name" value="FAD-BINDING PROTEIN"/>
    <property type="match status" value="1"/>
</dbReference>
<proteinExistence type="predicted"/>
<dbReference type="InterPro" id="IPR036188">
    <property type="entry name" value="FAD/NAD-bd_sf"/>
</dbReference>
<gene>
    <name evidence="2" type="ORF">SAMN02982985_05868</name>
</gene>
<evidence type="ECO:0000259" key="1">
    <source>
        <dbReference type="Pfam" id="PF01494"/>
    </source>
</evidence>
<dbReference type="AlphaFoldDB" id="A0A1I4UYW7"/>
<dbReference type="SUPFAM" id="SSF51905">
    <property type="entry name" value="FAD/NAD(P)-binding domain"/>
    <property type="match status" value="1"/>
</dbReference>
<dbReference type="Gene3D" id="3.50.50.60">
    <property type="entry name" value="FAD/NAD(P)-binding domain"/>
    <property type="match status" value="1"/>
</dbReference>
<dbReference type="PRINTS" id="PR00420">
    <property type="entry name" value="RNGMNOXGNASE"/>
</dbReference>
<dbReference type="EMBL" id="FOTW01000056">
    <property type="protein sequence ID" value="SFM94126.1"/>
    <property type="molecule type" value="Genomic_DNA"/>
</dbReference>
<dbReference type="STRING" id="758825.SAMN02982985_05868"/>
<dbReference type="Pfam" id="PF01494">
    <property type="entry name" value="FAD_binding_3"/>
    <property type="match status" value="1"/>
</dbReference>
<sequence>MRDGDAPFDALVLGAGPAGTSAALRLQQLGYHVLLVERSAVWPRAQVGEALTPGVRNIIELLDANDALAAVPHVAHAGSRVLWRGRTPELLQEAGSAIVDRGRFDAALLALARRRGVEVEQPARLLHLAGAAGDWRIGLLCGEARTRQVRARFILDASGRGAAPRIACAPRLAALWGEVDQSALPQLGGATQVEALEHGWLWAGCLPGGRYRLMLVCDPHAARQAMPATPEARLRAACAASHLLRAAADLPMLGAVQMCSATPYLAPDCWQDGRLKLGDAAFALDPVSSSGVEKAMRFSLQAAVALHTVLGDARPDSGALARRFFEGRLVEACARHAHWTEAYYGQAWCAEQPFWQARARCVAGVRGEAEADREADGDAAESKWPELLANLSAERARLAGYQPPELRPLASLNPALPLRLHGDAAIVELPCVVDDRVCLHQALDHPHLERPLAFLENEALFPHLARLAQPLPLAQLLHMLAASMPGHKAQHIAAWLWQRGLLESVG</sequence>
<evidence type="ECO:0000313" key="3">
    <source>
        <dbReference type="Proteomes" id="UP000199470"/>
    </source>
</evidence>
<evidence type="ECO:0000313" key="2">
    <source>
        <dbReference type="EMBL" id="SFM94126.1"/>
    </source>
</evidence>
<dbReference type="Gene3D" id="3.30.9.100">
    <property type="match status" value="1"/>
</dbReference>
<protein>
    <submittedName>
        <fullName evidence="2">Dehydrogenase (Flavoprotein)</fullName>
    </submittedName>
</protein>
<dbReference type="InterPro" id="IPR050816">
    <property type="entry name" value="Flavin-dep_Halogenase_NPB"/>
</dbReference>
<dbReference type="OrthoDB" id="9786503at2"/>
<name>A0A1I4UYW7_9BURK</name>
<keyword evidence="3" id="KW-1185">Reference proteome</keyword>
<accession>A0A1I4UYW7</accession>
<dbReference type="PANTHER" id="PTHR43747:SF1">
    <property type="entry name" value="SLR1998 PROTEIN"/>
    <property type="match status" value="1"/>
</dbReference>
<feature type="domain" description="FAD-binding" evidence="1">
    <location>
        <begin position="9"/>
        <end position="312"/>
    </location>
</feature>
<dbReference type="InterPro" id="IPR002938">
    <property type="entry name" value="FAD-bd"/>
</dbReference>
<organism evidence="2 3">
    <name type="scientific">Rugamonas rubra</name>
    <dbReference type="NCBI Taxonomy" id="758825"/>
    <lineage>
        <taxon>Bacteria</taxon>
        <taxon>Pseudomonadati</taxon>
        <taxon>Pseudomonadota</taxon>
        <taxon>Betaproteobacteria</taxon>
        <taxon>Burkholderiales</taxon>
        <taxon>Oxalobacteraceae</taxon>
        <taxon>Telluria group</taxon>
        <taxon>Rugamonas</taxon>
    </lineage>
</organism>
<dbReference type="RefSeq" id="WP_093391324.1">
    <property type="nucleotide sequence ID" value="NZ_FOTW01000056.1"/>
</dbReference>
<dbReference type="Proteomes" id="UP000199470">
    <property type="component" value="Unassembled WGS sequence"/>
</dbReference>
<reference evidence="2 3" key="1">
    <citation type="submission" date="2016-10" db="EMBL/GenBank/DDBJ databases">
        <authorList>
            <person name="de Groot N.N."/>
        </authorList>
    </citation>
    <scope>NUCLEOTIDE SEQUENCE [LARGE SCALE GENOMIC DNA]</scope>
    <source>
        <strain evidence="2 3">ATCC 43154</strain>
    </source>
</reference>